<evidence type="ECO:0000256" key="1">
    <source>
        <dbReference type="ARBA" id="ARBA00004202"/>
    </source>
</evidence>
<dbReference type="InterPro" id="IPR017871">
    <property type="entry name" value="ABC_transporter-like_CS"/>
</dbReference>
<dbReference type="GO" id="GO:0006824">
    <property type="term" value="P:cobalt ion transport"/>
    <property type="evidence" value="ECO:0007669"/>
    <property type="project" value="InterPro"/>
</dbReference>
<sequence>MSDIILETHNLHCQYPDGTVALQGISIAIKKDKKIALLGTNGAGKSTLLLHLIALLKPTCGNILFKGKELQYNRSSLATLRSQVGLVFQDPDSQLFAPSVRQEVSFGPINLGLSEKQVAERVFRSLELSGIPHLADKPVHFLSYGQKKLVSIASVLAMNPELLILDEPTASLDPQNAMEIMNLLNTLNQKGMTVLLVTHNVEEAYGWADEIILMNNGLITGQGTPENILSQDELLAGNHLTKPLILDIFNSLQLAGHLPENLPVPRTREALMALIQNNTPVKRII</sequence>
<dbReference type="HOGENOM" id="CLU_000604_1_22_9"/>
<dbReference type="STRING" id="349161.Dred_2734"/>
<dbReference type="Proteomes" id="UP000001556">
    <property type="component" value="Chromosome"/>
</dbReference>
<dbReference type="GO" id="GO:0043190">
    <property type="term" value="C:ATP-binding cassette (ABC) transporter complex"/>
    <property type="evidence" value="ECO:0007669"/>
    <property type="project" value="TreeGrafter"/>
</dbReference>
<comment type="function">
    <text evidence="10">Part of an ABC transporter complex. Responsible for energy coupling to the transport system.</text>
</comment>
<reference evidence="12 13" key="1">
    <citation type="submission" date="2007-03" db="EMBL/GenBank/DDBJ databases">
        <title>Complete sequence of Desulfotomaculum reducens MI-1.</title>
        <authorList>
            <consortium name="US DOE Joint Genome Institute"/>
            <person name="Copeland A."/>
            <person name="Lucas S."/>
            <person name="Lapidus A."/>
            <person name="Barry K."/>
            <person name="Detter J.C."/>
            <person name="Glavina del Rio T."/>
            <person name="Hammon N."/>
            <person name="Israni S."/>
            <person name="Dalin E."/>
            <person name="Tice H."/>
            <person name="Pitluck S."/>
            <person name="Sims D."/>
            <person name="Brettin T."/>
            <person name="Bruce D."/>
            <person name="Han C."/>
            <person name="Tapia R."/>
            <person name="Schmutz J."/>
            <person name="Larimer F."/>
            <person name="Land M."/>
            <person name="Hauser L."/>
            <person name="Kyrpides N."/>
            <person name="Kim E."/>
            <person name="Tebo B.M."/>
            <person name="Richardson P."/>
        </authorList>
    </citation>
    <scope>NUCLEOTIDE SEQUENCE [LARGE SCALE GENOMIC DNA]</scope>
    <source>
        <strain evidence="12 13">MI-1</strain>
    </source>
</reference>
<dbReference type="GO" id="GO:0005524">
    <property type="term" value="F:ATP binding"/>
    <property type="evidence" value="ECO:0007669"/>
    <property type="project" value="UniProtKB-UniRule"/>
</dbReference>
<evidence type="ECO:0000256" key="6">
    <source>
        <dbReference type="ARBA" id="ARBA00022840"/>
    </source>
</evidence>
<evidence type="ECO:0000259" key="11">
    <source>
        <dbReference type="PROSITE" id="PS50893"/>
    </source>
</evidence>
<accession>A4J835</accession>
<comment type="subcellular location">
    <subcellularLocation>
        <location evidence="1 10">Cell membrane</location>
        <topology evidence="1 10">Peripheral membrane protein</topology>
    </subcellularLocation>
</comment>
<dbReference type="GO" id="GO:0016887">
    <property type="term" value="F:ATP hydrolysis activity"/>
    <property type="evidence" value="ECO:0007669"/>
    <property type="project" value="InterPro"/>
</dbReference>
<dbReference type="InterPro" id="IPR003593">
    <property type="entry name" value="AAA+_ATPase"/>
</dbReference>
<name>A4J835_DESRM</name>
<dbReference type="PROSITE" id="PS00211">
    <property type="entry name" value="ABC_TRANSPORTER_1"/>
    <property type="match status" value="1"/>
</dbReference>
<comment type="function">
    <text evidence="9">Probably part of an ABC transporter complex. Responsible for energy coupling to the transport system.</text>
</comment>
<evidence type="ECO:0000313" key="12">
    <source>
        <dbReference type="EMBL" id="ABO51238.1"/>
    </source>
</evidence>
<dbReference type="InterPro" id="IPR015856">
    <property type="entry name" value="ABC_transpr_CbiO/EcfA_su"/>
</dbReference>
<keyword evidence="13" id="KW-1185">Reference proteome</keyword>
<dbReference type="PANTHER" id="PTHR43553">
    <property type="entry name" value="HEAVY METAL TRANSPORTER"/>
    <property type="match status" value="1"/>
</dbReference>
<evidence type="ECO:0000256" key="7">
    <source>
        <dbReference type="ARBA" id="ARBA00022967"/>
    </source>
</evidence>
<dbReference type="InterPro" id="IPR027417">
    <property type="entry name" value="P-loop_NTPase"/>
</dbReference>
<evidence type="ECO:0000256" key="2">
    <source>
        <dbReference type="ARBA" id="ARBA00005417"/>
    </source>
</evidence>
<evidence type="ECO:0000256" key="8">
    <source>
        <dbReference type="ARBA" id="ARBA00023136"/>
    </source>
</evidence>
<dbReference type="PANTHER" id="PTHR43553:SF24">
    <property type="entry name" value="ENERGY-COUPLING FACTOR TRANSPORTER ATP-BINDING PROTEIN ECFA1"/>
    <property type="match status" value="1"/>
</dbReference>
<dbReference type="RefSeq" id="WP_011879035.1">
    <property type="nucleotide sequence ID" value="NC_009253.1"/>
</dbReference>
<dbReference type="AlphaFoldDB" id="A4J835"/>
<dbReference type="InterPro" id="IPR003439">
    <property type="entry name" value="ABC_transporter-like_ATP-bd"/>
</dbReference>
<keyword evidence="3 10" id="KW-0813">Transport</keyword>
<dbReference type="OrthoDB" id="9784332at2"/>
<keyword evidence="7" id="KW-1278">Translocase</keyword>
<feature type="domain" description="ABC transporter" evidence="11">
    <location>
        <begin position="6"/>
        <end position="241"/>
    </location>
</feature>
<dbReference type="FunFam" id="3.40.50.300:FF:000224">
    <property type="entry name" value="Energy-coupling factor transporter ATP-binding protein EcfA"/>
    <property type="match status" value="1"/>
</dbReference>
<dbReference type="PROSITE" id="PS50893">
    <property type="entry name" value="ABC_TRANSPORTER_2"/>
    <property type="match status" value="1"/>
</dbReference>
<dbReference type="KEGG" id="drm:Dred_2734"/>
<dbReference type="EMBL" id="CP000612">
    <property type="protein sequence ID" value="ABO51238.1"/>
    <property type="molecule type" value="Genomic_DNA"/>
</dbReference>
<evidence type="ECO:0000256" key="10">
    <source>
        <dbReference type="RuleBase" id="RU364103"/>
    </source>
</evidence>
<organism evidence="12 13">
    <name type="scientific">Desulforamulus reducens (strain ATCC BAA-1160 / DSM 100696 / MI-1)</name>
    <name type="common">Desulfotomaculum reducens</name>
    <dbReference type="NCBI Taxonomy" id="349161"/>
    <lineage>
        <taxon>Bacteria</taxon>
        <taxon>Bacillati</taxon>
        <taxon>Bacillota</taxon>
        <taxon>Clostridia</taxon>
        <taxon>Eubacteriales</taxon>
        <taxon>Peptococcaceae</taxon>
        <taxon>Desulforamulus</taxon>
    </lineage>
</organism>
<keyword evidence="5 10" id="KW-0547">Nucleotide-binding</keyword>
<dbReference type="InterPro" id="IPR050095">
    <property type="entry name" value="ECF_ABC_transporter_ATP-bd"/>
</dbReference>
<comment type="similarity">
    <text evidence="2 10">Belongs to the ABC transporter superfamily.</text>
</comment>
<dbReference type="Gene3D" id="3.40.50.300">
    <property type="entry name" value="P-loop containing nucleotide triphosphate hydrolases"/>
    <property type="match status" value="1"/>
</dbReference>
<protein>
    <recommendedName>
        <fullName evidence="10">ABC transporter ATP-binding protein</fullName>
    </recommendedName>
</protein>
<dbReference type="InterPro" id="IPR005876">
    <property type="entry name" value="Co_trans_ATP-bd"/>
</dbReference>
<dbReference type="eggNOG" id="COG1122">
    <property type="taxonomic scope" value="Bacteria"/>
</dbReference>
<dbReference type="NCBIfam" id="TIGR01166">
    <property type="entry name" value="cbiO"/>
    <property type="match status" value="1"/>
</dbReference>
<evidence type="ECO:0000256" key="3">
    <source>
        <dbReference type="ARBA" id="ARBA00022448"/>
    </source>
</evidence>
<evidence type="ECO:0000313" key="13">
    <source>
        <dbReference type="Proteomes" id="UP000001556"/>
    </source>
</evidence>
<dbReference type="GO" id="GO:0042626">
    <property type="term" value="F:ATPase-coupled transmembrane transporter activity"/>
    <property type="evidence" value="ECO:0007669"/>
    <property type="project" value="TreeGrafter"/>
</dbReference>
<dbReference type="Pfam" id="PF00005">
    <property type="entry name" value="ABC_tran"/>
    <property type="match status" value="1"/>
</dbReference>
<evidence type="ECO:0000256" key="5">
    <source>
        <dbReference type="ARBA" id="ARBA00022741"/>
    </source>
</evidence>
<dbReference type="SUPFAM" id="SSF52540">
    <property type="entry name" value="P-loop containing nucleoside triphosphate hydrolases"/>
    <property type="match status" value="1"/>
</dbReference>
<dbReference type="CDD" id="cd03225">
    <property type="entry name" value="ABC_cobalt_CbiO_domain1"/>
    <property type="match status" value="1"/>
</dbReference>
<proteinExistence type="inferred from homology"/>
<keyword evidence="6 10" id="KW-0067">ATP-binding</keyword>
<evidence type="ECO:0000256" key="9">
    <source>
        <dbReference type="ARBA" id="ARBA00025157"/>
    </source>
</evidence>
<dbReference type="SMART" id="SM00382">
    <property type="entry name" value="AAA"/>
    <property type="match status" value="1"/>
</dbReference>
<evidence type="ECO:0000256" key="4">
    <source>
        <dbReference type="ARBA" id="ARBA00022475"/>
    </source>
</evidence>
<keyword evidence="4 10" id="KW-1003">Cell membrane</keyword>
<keyword evidence="8 10" id="KW-0472">Membrane</keyword>
<gene>
    <name evidence="12" type="ordered locus">Dred_2734</name>
</gene>